<dbReference type="GO" id="GO:0019243">
    <property type="term" value="P:methylglyoxal catabolic process to D-lactate via S-lactoyl-glutathione"/>
    <property type="evidence" value="ECO:0007669"/>
    <property type="project" value="TreeGrafter"/>
</dbReference>
<keyword evidence="5" id="KW-0645">Protease</keyword>
<evidence type="ECO:0000259" key="4">
    <source>
        <dbReference type="Pfam" id="PF01965"/>
    </source>
</evidence>
<dbReference type="Gene3D" id="3.40.50.880">
    <property type="match status" value="1"/>
</dbReference>
<dbReference type="GO" id="GO:0006508">
    <property type="term" value="P:proteolysis"/>
    <property type="evidence" value="ECO:0007669"/>
    <property type="project" value="UniProtKB-KW"/>
</dbReference>
<proteinExistence type="inferred from homology"/>
<evidence type="ECO:0000256" key="2">
    <source>
        <dbReference type="ARBA" id="ARBA00023239"/>
    </source>
</evidence>
<dbReference type="EMBL" id="JAUSXV010000001">
    <property type="protein sequence ID" value="MDQ0649651.1"/>
    <property type="molecule type" value="Genomic_DNA"/>
</dbReference>
<protein>
    <submittedName>
        <fullName evidence="5">Intracellular protease/amidase</fullName>
    </submittedName>
</protein>
<dbReference type="RefSeq" id="WP_307299141.1">
    <property type="nucleotide sequence ID" value="NZ_JAUSXV010000001.1"/>
</dbReference>
<gene>
    <name evidence="5" type="ORF">QFZ53_003847</name>
</gene>
<name>A0AAW8F5D6_9MICO</name>
<dbReference type="PANTHER" id="PTHR48094:SF11">
    <property type="entry name" value="GLUTATHIONE-INDEPENDENT GLYOXALASE HSP31-RELATED"/>
    <property type="match status" value="1"/>
</dbReference>
<dbReference type="InterPro" id="IPR050325">
    <property type="entry name" value="Prot/Nucl_acid_deglycase"/>
</dbReference>
<keyword evidence="1" id="KW-0346">Stress response</keyword>
<dbReference type="CDD" id="cd03141">
    <property type="entry name" value="GATase1_Hsp31_like"/>
    <property type="match status" value="1"/>
</dbReference>
<sequence>MSHVLFVVTAARTWTLSDGTAHPTGYWAEELITPYEQLTAAGHEVSFATPGGIAPVADAGSLRDGDAEAIAAIDELASPLVLADVDPAAYDAVYYPGGHGPMQDLATDADSAALIAATIGGGRLLAAVCHGLAALLPARDVSGQPIVAGRTITGFSDEEERIGGLADRAPFLLESSLRELGAEVEVAEPWSDHTVVDGRLITGQNPQSSASAAAALVAALG</sequence>
<dbReference type="PANTHER" id="PTHR48094">
    <property type="entry name" value="PROTEIN/NUCLEIC ACID DEGLYCASE DJ-1-RELATED"/>
    <property type="match status" value="1"/>
</dbReference>
<reference evidence="5 6" key="1">
    <citation type="submission" date="2023-07" db="EMBL/GenBank/DDBJ databases">
        <title>Comparative genomics of wheat-associated soil bacteria to identify genetic determinants of phenazine resistance.</title>
        <authorList>
            <person name="Mouncey N."/>
        </authorList>
    </citation>
    <scope>NUCLEOTIDE SEQUENCE [LARGE SCALE GENOMIC DNA]</scope>
    <source>
        <strain evidence="5 6">W4I9-1</strain>
    </source>
</reference>
<keyword evidence="2" id="KW-0456">Lyase</keyword>
<evidence type="ECO:0000256" key="3">
    <source>
        <dbReference type="ARBA" id="ARBA00038493"/>
    </source>
</evidence>
<dbReference type="SUPFAM" id="SSF52317">
    <property type="entry name" value="Class I glutamine amidotransferase-like"/>
    <property type="match status" value="1"/>
</dbReference>
<comment type="caution">
    <text evidence="5">The sequence shown here is derived from an EMBL/GenBank/DDBJ whole genome shotgun (WGS) entry which is preliminary data.</text>
</comment>
<keyword evidence="5" id="KW-0378">Hydrolase</keyword>
<dbReference type="AlphaFoldDB" id="A0AAW8F5D6"/>
<dbReference type="GO" id="GO:0005737">
    <property type="term" value="C:cytoplasm"/>
    <property type="evidence" value="ECO:0007669"/>
    <property type="project" value="TreeGrafter"/>
</dbReference>
<evidence type="ECO:0000313" key="6">
    <source>
        <dbReference type="Proteomes" id="UP001244427"/>
    </source>
</evidence>
<keyword evidence="6" id="KW-1185">Reference proteome</keyword>
<dbReference type="Proteomes" id="UP001244427">
    <property type="component" value="Unassembled WGS sequence"/>
</dbReference>
<dbReference type="GO" id="GO:0019172">
    <property type="term" value="F:glyoxalase III activity"/>
    <property type="evidence" value="ECO:0007669"/>
    <property type="project" value="TreeGrafter"/>
</dbReference>
<dbReference type="Pfam" id="PF01965">
    <property type="entry name" value="DJ-1_PfpI"/>
    <property type="match status" value="1"/>
</dbReference>
<comment type="similarity">
    <text evidence="3">Belongs to the peptidase C56 family. HSP31-like subfamily.</text>
</comment>
<dbReference type="InterPro" id="IPR002818">
    <property type="entry name" value="DJ-1/PfpI"/>
</dbReference>
<evidence type="ECO:0000313" key="5">
    <source>
        <dbReference type="EMBL" id="MDQ0649651.1"/>
    </source>
</evidence>
<dbReference type="GO" id="GO:0008233">
    <property type="term" value="F:peptidase activity"/>
    <property type="evidence" value="ECO:0007669"/>
    <property type="project" value="UniProtKB-KW"/>
</dbReference>
<organism evidence="5 6">
    <name type="scientific">Microbacterium natoriense</name>
    <dbReference type="NCBI Taxonomy" id="284570"/>
    <lineage>
        <taxon>Bacteria</taxon>
        <taxon>Bacillati</taxon>
        <taxon>Actinomycetota</taxon>
        <taxon>Actinomycetes</taxon>
        <taxon>Micrococcales</taxon>
        <taxon>Microbacteriaceae</taxon>
        <taxon>Microbacterium</taxon>
    </lineage>
</organism>
<accession>A0AAW8F5D6</accession>
<dbReference type="InterPro" id="IPR029062">
    <property type="entry name" value="Class_I_gatase-like"/>
</dbReference>
<evidence type="ECO:0000256" key="1">
    <source>
        <dbReference type="ARBA" id="ARBA00023016"/>
    </source>
</evidence>
<feature type="domain" description="DJ-1/PfpI" evidence="4">
    <location>
        <begin position="29"/>
        <end position="217"/>
    </location>
</feature>